<dbReference type="AlphaFoldDB" id="A0A0F9EEB6"/>
<protein>
    <submittedName>
        <fullName evidence="1">Uncharacterized protein</fullName>
    </submittedName>
</protein>
<proteinExistence type="predicted"/>
<organism evidence="1">
    <name type="scientific">marine sediment metagenome</name>
    <dbReference type="NCBI Taxonomy" id="412755"/>
    <lineage>
        <taxon>unclassified sequences</taxon>
        <taxon>metagenomes</taxon>
        <taxon>ecological metagenomes</taxon>
    </lineage>
</organism>
<name>A0A0F9EEB6_9ZZZZ</name>
<sequence>HQLIPIIRAAELSKVNATLCDPANARYVKALGSRKNPWQIRMRERTFLSLHTPLSIFKGIGEGRILLKDPVEGLLLSMLR</sequence>
<gene>
    <name evidence="1" type="ORF">LCGC14_2436480</name>
</gene>
<accession>A0A0F9EEB6</accession>
<reference evidence="1" key="1">
    <citation type="journal article" date="2015" name="Nature">
        <title>Complex archaea that bridge the gap between prokaryotes and eukaryotes.</title>
        <authorList>
            <person name="Spang A."/>
            <person name="Saw J.H."/>
            <person name="Jorgensen S.L."/>
            <person name="Zaremba-Niedzwiedzka K."/>
            <person name="Martijn J."/>
            <person name="Lind A.E."/>
            <person name="van Eijk R."/>
            <person name="Schleper C."/>
            <person name="Guy L."/>
            <person name="Ettema T.J."/>
        </authorList>
    </citation>
    <scope>NUCLEOTIDE SEQUENCE</scope>
</reference>
<feature type="non-terminal residue" evidence="1">
    <location>
        <position position="1"/>
    </location>
</feature>
<evidence type="ECO:0000313" key="1">
    <source>
        <dbReference type="EMBL" id="KKL22333.1"/>
    </source>
</evidence>
<dbReference type="EMBL" id="LAZR01037392">
    <property type="protein sequence ID" value="KKL22333.1"/>
    <property type="molecule type" value="Genomic_DNA"/>
</dbReference>
<comment type="caution">
    <text evidence="1">The sequence shown here is derived from an EMBL/GenBank/DDBJ whole genome shotgun (WGS) entry which is preliminary data.</text>
</comment>